<evidence type="ECO:0000313" key="5">
    <source>
        <dbReference type="Proteomes" id="UP000652219"/>
    </source>
</evidence>
<reference evidence="4 5" key="1">
    <citation type="journal article" date="2020" name="Phytopathology">
        <title>Genome Sequence Resources of Colletotrichum truncatum, C. plurivorum, C. musicola, and C. sojae: Four Species Pathogenic to Soybean (Glycine max).</title>
        <authorList>
            <person name="Rogerio F."/>
            <person name="Boufleur T.R."/>
            <person name="Ciampi-Guillardi M."/>
            <person name="Sukno S.A."/>
            <person name="Thon M.R."/>
            <person name="Massola Junior N.S."/>
            <person name="Baroncelli R."/>
        </authorList>
    </citation>
    <scope>NUCLEOTIDE SEQUENCE [LARGE SCALE GENOMIC DNA]</scope>
    <source>
        <strain evidence="4 5">LFN0009</strain>
    </source>
</reference>
<gene>
    <name evidence="4" type="ORF">CSOJ01_07475</name>
</gene>
<dbReference type="EMBL" id="WIGN01000116">
    <property type="protein sequence ID" value="KAF6808526.1"/>
    <property type="molecule type" value="Genomic_DNA"/>
</dbReference>
<dbReference type="Gene3D" id="3.40.50.720">
    <property type="entry name" value="NAD(P)-binding Rossmann-like Domain"/>
    <property type="match status" value="1"/>
</dbReference>
<dbReference type="InterPro" id="IPR011032">
    <property type="entry name" value="GroES-like_sf"/>
</dbReference>
<dbReference type="Pfam" id="PF08240">
    <property type="entry name" value="ADH_N"/>
    <property type="match status" value="1"/>
</dbReference>
<dbReference type="Gene3D" id="3.90.180.10">
    <property type="entry name" value="Medium-chain alcohol dehydrogenases, catalytic domain"/>
    <property type="match status" value="1"/>
</dbReference>
<proteinExistence type="inferred from homology"/>
<comment type="caution">
    <text evidence="4">The sequence shown here is derived from an EMBL/GenBank/DDBJ whole genome shotgun (WGS) entry which is preliminary data.</text>
</comment>
<dbReference type="SUPFAM" id="SSF51735">
    <property type="entry name" value="NAD(P)-binding Rossmann-fold domains"/>
    <property type="match status" value="1"/>
</dbReference>
<evidence type="ECO:0000256" key="1">
    <source>
        <dbReference type="ARBA" id="ARBA00008072"/>
    </source>
</evidence>
<keyword evidence="2" id="KW-0560">Oxidoreductase</keyword>
<dbReference type="PANTHER" id="PTHR45348:SF7">
    <property type="entry name" value="ZINC BINDING OXIDOREDUCTASE, PUTATIVE-RELATED"/>
    <property type="match status" value="1"/>
</dbReference>
<dbReference type="SMART" id="SM00829">
    <property type="entry name" value="PKS_ER"/>
    <property type="match status" value="1"/>
</dbReference>
<dbReference type="GO" id="GO:0016651">
    <property type="term" value="F:oxidoreductase activity, acting on NAD(P)H"/>
    <property type="evidence" value="ECO:0007669"/>
    <property type="project" value="InterPro"/>
</dbReference>
<evidence type="ECO:0000256" key="2">
    <source>
        <dbReference type="ARBA" id="ARBA00023002"/>
    </source>
</evidence>
<evidence type="ECO:0000259" key="3">
    <source>
        <dbReference type="SMART" id="SM00829"/>
    </source>
</evidence>
<dbReference type="PANTHER" id="PTHR45348">
    <property type="entry name" value="HYPOTHETICAL OXIDOREDUCTASE (EUROFUNG)"/>
    <property type="match status" value="1"/>
</dbReference>
<dbReference type="InterPro" id="IPR013154">
    <property type="entry name" value="ADH-like_N"/>
</dbReference>
<organism evidence="4 5">
    <name type="scientific">Colletotrichum sojae</name>
    <dbReference type="NCBI Taxonomy" id="2175907"/>
    <lineage>
        <taxon>Eukaryota</taxon>
        <taxon>Fungi</taxon>
        <taxon>Dikarya</taxon>
        <taxon>Ascomycota</taxon>
        <taxon>Pezizomycotina</taxon>
        <taxon>Sordariomycetes</taxon>
        <taxon>Hypocreomycetidae</taxon>
        <taxon>Glomerellales</taxon>
        <taxon>Glomerellaceae</taxon>
        <taxon>Colletotrichum</taxon>
        <taxon>Colletotrichum orchidearum species complex</taxon>
    </lineage>
</organism>
<sequence>MPIKKTSSAPALYVDDDCNFKVIRDVPIPQPAGDEVVVRVSYSGVNPADVKHAPHLGVKSTTLGYDFSGRVTAAPDSSAFKPGDLVAGHTPTGIGRPVRYGAHQEHLACPEELVFRVPENLPAERAACLATVVATAADGLCNIFGFPTPGDETAVGFETGPLLIWGASTSVGLCMVQLAKASGASPIFVTASPKRHELLRKLGATRCLDYAAPDVASQIREAVAEAGAGPIKYAADCAGAQGPDGSAARMARCVDGEEVKFAVVTPGPDQRFKMMLASANTPIKLAFGGGPTVEIPARREAFGRMWKSVVWAAESYGSGFVLPVVDVFRGTAEEALEEVKKVADQGKIGKLVLEQPLL</sequence>
<protein>
    <recommendedName>
        <fullName evidence="3">Enoyl reductase (ER) domain-containing protein</fullName>
    </recommendedName>
</protein>
<feature type="domain" description="Enoyl reductase (ER)" evidence="3">
    <location>
        <begin position="13"/>
        <end position="353"/>
    </location>
</feature>
<dbReference type="InterPro" id="IPR036291">
    <property type="entry name" value="NAD(P)-bd_dom_sf"/>
</dbReference>
<dbReference type="InterPro" id="IPR020843">
    <property type="entry name" value="ER"/>
</dbReference>
<dbReference type="Pfam" id="PF00107">
    <property type="entry name" value="ADH_zinc_N"/>
    <property type="match status" value="1"/>
</dbReference>
<dbReference type="Proteomes" id="UP000652219">
    <property type="component" value="Unassembled WGS sequence"/>
</dbReference>
<accession>A0A8H6J9C7</accession>
<dbReference type="CDD" id="cd08249">
    <property type="entry name" value="enoyl_reductase_like"/>
    <property type="match status" value="1"/>
</dbReference>
<dbReference type="InterPro" id="IPR047122">
    <property type="entry name" value="Trans-enoyl_RdTase-like"/>
</dbReference>
<keyword evidence="5" id="KW-1185">Reference proteome</keyword>
<name>A0A8H6J9C7_9PEZI</name>
<evidence type="ECO:0000313" key="4">
    <source>
        <dbReference type="EMBL" id="KAF6808526.1"/>
    </source>
</evidence>
<comment type="similarity">
    <text evidence="1">Belongs to the zinc-containing alcohol dehydrogenase family.</text>
</comment>
<dbReference type="SUPFAM" id="SSF50129">
    <property type="entry name" value="GroES-like"/>
    <property type="match status" value="1"/>
</dbReference>
<dbReference type="AlphaFoldDB" id="A0A8H6J9C7"/>
<dbReference type="InterPro" id="IPR013149">
    <property type="entry name" value="ADH-like_C"/>
</dbReference>